<protein>
    <submittedName>
        <fullName evidence="6">Uncharacterized protein</fullName>
    </submittedName>
</protein>
<dbReference type="SMART" id="SM00225">
    <property type="entry name" value="BTB"/>
    <property type="match status" value="1"/>
</dbReference>
<dbReference type="SUPFAM" id="SSF54695">
    <property type="entry name" value="POZ domain"/>
    <property type="match status" value="1"/>
</dbReference>
<evidence type="ECO:0000256" key="2">
    <source>
        <dbReference type="ARBA" id="ARBA00022786"/>
    </source>
</evidence>
<dbReference type="Proteomes" id="UP001396334">
    <property type="component" value="Unassembled WGS sequence"/>
</dbReference>
<dbReference type="InterPro" id="IPR027356">
    <property type="entry name" value="NPH3_dom"/>
</dbReference>
<dbReference type="PANTHER" id="PTHR32370">
    <property type="entry name" value="OS12G0117600 PROTEIN"/>
    <property type="match status" value="1"/>
</dbReference>
<dbReference type="Gene3D" id="3.30.710.10">
    <property type="entry name" value="Potassium Channel Kv1.1, Chain A"/>
    <property type="match status" value="1"/>
</dbReference>
<name>A0ABR2A6J9_9ROSI</name>
<accession>A0ABR2A6J9</accession>
<dbReference type="Pfam" id="PF00651">
    <property type="entry name" value="BTB"/>
    <property type="match status" value="1"/>
</dbReference>
<keyword evidence="2" id="KW-0833">Ubl conjugation pathway</keyword>
<dbReference type="InterPro" id="IPR043454">
    <property type="entry name" value="NPH3/RPT2-like"/>
</dbReference>
<proteinExistence type="inferred from homology"/>
<evidence type="ECO:0000256" key="3">
    <source>
        <dbReference type="PROSITE-ProRule" id="PRU00982"/>
    </source>
</evidence>
<reference evidence="6 7" key="1">
    <citation type="journal article" date="2024" name="G3 (Bethesda)">
        <title>Genome assembly of Hibiscus sabdariffa L. provides insights into metabolisms of medicinal natural products.</title>
        <authorList>
            <person name="Kim T."/>
        </authorList>
    </citation>
    <scope>NUCLEOTIDE SEQUENCE [LARGE SCALE GENOMIC DNA]</scope>
    <source>
        <strain evidence="6">TK-2024</strain>
        <tissue evidence="6">Old leaves</tissue>
    </source>
</reference>
<evidence type="ECO:0000259" key="4">
    <source>
        <dbReference type="PROSITE" id="PS50097"/>
    </source>
</evidence>
<feature type="domain" description="BTB" evidence="4">
    <location>
        <begin position="7"/>
        <end position="71"/>
    </location>
</feature>
<dbReference type="PROSITE" id="PS51649">
    <property type="entry name" value="NPH3"/>
    <property type="match status" value="1"/>
</dbReference>
<keyword evidence="7" id="KW-1185">Reference proteome</keyword>
<dbReference type="Pfam" id="PF03000">
    <property type="entry name" value="NPH3"/>
    <property type="match status" value="1"/>
</dbReference>
<feature type="domain" description="NPH3" evidence="5">
    <location>
        <begin position="190"/>
        <end position="441"/>
    </location>
</feature>
<dbReference type="InterPro" id="IPR011333">
    <property type="entry name" value="SKP1/BTB/POZ_sf"/>
</dbReference>
<evidence type="ECO:0000313" key="6">
    <source>
        <dbReference type="EMBL" id="KAK8488235.1"/>
    </source>
</evidence>
<comment type="similarity">
    <text evidence="3">Belongs to the NPH3 family.</text>
</comment>
<dbReference type="InterPro" id="IPR000210">
    <property type="entry name" value="BTB/POZ_dom"/>
</dbReference>
<comment type="pathway">
    <text evidence="1">Protein modification; protein ubiquitination.</text>
</comment>
<gene>
    <name evidence="6" type="ORF">V6N11_047173</name>
</gene>
<evidence type="ECO:0000256" key="1">
    <source>
        <dbReference type="ARBA" id="ARBA00004906"/>
    </source>
</evidence>
<dbReference type="PROSITE" id="PS50097">
    <property type="entry name" value="BTB"/>
    <property type="match status" value="1"/>
</dbReference>
<evidence type="ECO:0000313" key="7">
    <source>
        <dbReference type="Proteomes" id="UP001396334"/>
    </source>
</evidence>
<comment type="caution">
    <text evidence="6">The sequence shown here is derived from an EMBL/GenBank/DDBJ whole genome shotgun (WGS) entry which is preliminary data.</text>
</comment>
<dbReference type="EMBL" id="JBBPBN010000358">
    <property type="protein sequence ID" value="KAK8488235.1"/>
    <property type="molecule type" value="Genomic_DNA"/>
</dbReference>
<organism evidence="6 7">
    <name type="scientific">Hibiscus sabdariffa</name>
    <name type="common">roselle</name>
    <dbReference type="NCBI Taxonomy" id="183260"/>
    <lineage>
        <taxon>Eukaryota</taxon>
        <taxon>Viridiplantae</taxon>
        <taxon>Streptophyta</taxon>
        <taxon>Embryophyta</taxon>
        <taxon>Tracheophyta</taxon>
        <taxon>Spermatophyta</taxon>
        <taxon>Magnoliopsida</taxon>
        <taxon>eudicotyledons</taxon>
        <taxon>Gunneridae</taxon>
        <taxon>Pentapetalae</taxon>
        <taxon>rosids</taxon>
        <taxon>malvids</taxon>
        <taxon>Malvales</taxon>
        <taxon>Malvaceae</taxon>
        <taxon>Malvoideae</taxon>
        <taxon>Hibiscus</taxon>
    </lineage>
</organism>
<sequence length="581" mass="65255">MLMQACCDLEVDVNGEEVFMVDKKTLASFSKRFAKLFGNLMDDSGDLKVVFHDFPGGAEGFELIARFCYNNGRTEITPANIVLLNCAAQFMEMDSDGPRPSLLNQTKKSLDGISFWSWSELLVALKDCQDLVSPSKPLRILDKVLDCVIGRLASPTVASPCTSSSENSSFRCSSDTRSSYSIKNNPSHVSRWFEDLLFLNIDLIYKVVKMMVSQHFDLATIIKFLLHYQRSRFLIATASEKCRIMEVIISLLSLLDTSSLSCKLLFDIYRVASSLKISKHCKSILENLIGLQLDQATIDFLLVPPPKKKHYMYDVNLLLRLVNAFHSELSPCLSAVRLRKVASLFDSYLVEVSADSYLNPSKFAELVLLLPDSARESHDRLFQAIGIYLQIHDGICEAQKMRICSALNYTKLSTDALRHLARNSKFPSRIAIQGFLNQQSKLENSLEGLKHINTFSGPISTQESIKEKENSDQILVYAKRVGVPEKSEQLDVQLQGMQCMVTGPEKFYGITHAQIGNNPRTRLSSLDRNPIVLVMKPTWLRQPAKYAAKCTRGYGAHNRKGSLGAPGSMRRYLNIQAVFLD</sequence>
<evidence type="ECO:0000259" key="5">
    <source>
        <dbReference type="PROSITE" id="PS51649"/>
    </source>
</evidence>